<reference evidence="3 4" key="2">
    <citation type="journal article" date="2017" name="Sci. Rep.">
        <title>Ant-infecting Ophiocordyceps genomes reveal a high diversity of potential behavioral manipulation genes and a possible major role for enterotoxins.</title>
        <authorList>
            <person name="de Bekker C."/>
            <person name="Ohm R.A."/>
            <person name="Evans H.C."/>
            <person name="Brachmann A."/>
            <person name="Hughes D.P."/>
        </authorList>
    </citation>
    <scope>NUCLEOTIDE SEQUENCE [LARGE SCALE GENOMIC DNA]</scope>
    <source>
        <strain evidence="3 4">SC16a</strain>
    </source>
</reference>
<gene>
    <name evidence="3" type="ORF">XA68_13902</name>
</gene>
<feature type="compositionally biased region" description="Low complexity" evidence="1">
    <location>
        <begin position="1"/>
        <end position="24"/>
    </location>
</feature>
<dbReference type="InterPro" id="IPR002775">
    <property type="entry name" value="DNA/RNA-bd_Alba-like"/>
</dbReference>
<sequence length="204" mass="21995">MADSSLLASVDSSAASMPTTTTSSRRQRPLDASEEQRKRPRHQQPAALSAPHEAIITALQAQNDVLVASVISSTQIRKRVSSATAHLATTTSPKPRLVLLHARPAQVSKLITVVEHCKRLLRPCYQYNQLFDLPAATPLTGSDDDGDEFQVMNSSRLEKAAAVPPSRRPVKSLRVFLAVQPIPELEARAGVTLQSSDVAVSSGE</sequence>
<dbReference type="EMBL" id="LAZP02000306">
    <property type="protein sequence ID" value="PFH58298.1"/>
    <property type="molecule type" value="Genomic_DNA"/>
</dbReference>
<protein>
    <recommendedName>
        <fullName evidence="2">DNA/RNA-binding protein Alba-like domain-containing protein</fullName>
    </recommendedName>
</protein>
<dbReference type="AlphaFoldDB" id="A0A2A9PAG9"/>
<evidence type="ECO:0000313" key="3">
    <source>
        <dbReference type="EMBL" id="PFH58298.1"/>
    </source>
</evidence>
<accession>A0A2A9PAG9</accession>
<dbReference type="OrthoDB" id="424402at2759"/>
<evidence type="ECO:0000256" key="1">
    <source>
        <dbReference type="SAM" id="MobiDB-lite"/>
    </source>
</evidence>
<proteinExistence type="predicted"/>
<feature type="compositionally biased region" description="Basic and acidic residues" evidence="1">
    <location>
        <begin position="28"/>
        <end position="37"/>
    </location>
</feature>
<dbReference type="GO" id="GO:0003676">
    <property type="term" value="F:nucleic acid binding"/>
    <property type="evidence" value="ECO:0007669"/>
    <property type="project" value="InterPro"/>
</dbReference>
<name>A0A2A9PAG9_OPHUN</name>
<feature type="domain" description="DNA/RNA-binding protein Alba-like" evidence="2">
    <location>
        <begin position="71"/>
        <end position="130"/>
    </location>
</feature>
<reference evidence="3 4" key="1">
    <citation type="journal article" date="2015" name="BMC Genomics">
        <title>Gene expression during zombie ant biting behavior reflects the complexity underlying fungal parasitic behavioral manipulation.</title>
        <authorList>
            <person name="de Bekker C."/>
            <person name="Ohm R.A."/>
            <person name="Loreto R.G."/>
            <person name="Sebastian A."/>
            <person name="Albert I."/>
            <person name="Merrow M."/>
            <person name="Brachmann A."/>
            <person name="Hughes D.P."/>
        </authorList>
    </citation>
    <scope>NUCLEOTIDE SEQUENCE [LARGE SCALE GENOMIC DNA]</scope>
    <source>
        <strain evidence="3 4">SC16a</strain>
    </source>
</reference>
<evidence type="ECO:0000259" key="2">
    <source>
        <dbReference type="Pfam" id="PF01918"/>
    </source>
</evidence>
<dbReference type="Proteomes" id="UP000037136">
    <property type="component" value="Unassembled WGS sequence"/>
</dbReference>
<dbReference type="Pfam" id="PF01918">
    <property type="entry name" value="Alba"/>
    <property type="match status" value="1"/>
</dbReference>
<keyword evidence="4" id="KW-1185">Reference proteome</keyword>
<evidence type="ECO:0000313" key="4">
    <source>
        <dbReference type="Proteomes" id="UP000037136"/>
    </source>
</evidence>
<comment type="caution">
    <text evidence="3">The sequence shown here is derived from an EMBL/GenBank/DDBJ whole genome shotgun (WGS) entry which is preliminary data.</text>
</comment>
<organism evidence="3 4">
    <name type="scientific">Ophiocordyceps unilateralis</name>
    <name type="common">Zombie-ant fungus</name>
    <name type="synonym">Torrubia unilateralis</name>
    <dbReference type="NCBI Taxonomy" id="268505"/>
    <lineage>
        <taxon>Eukaryota</taxon>
        <taxon>Fungi</taxon>
        <taxon>Dikarya</taxon>
        <taxon>Ascomycota</taxon>
        <taxon>Pezizomycotina</taxon>
        <taxon>Sordariomycetes</taxon>
        <taxon>Hypocreomycetidae</taxon>
        <taxon>Hypocreales</taxon>
        <taxon>Ophiocordycipitaceae</taxon>
        <taxon>Ophiocordyceps</taxon>
    </lineage>
</organism>
<feature type="region of interest" description="Disordered" evidence="1">
    <location>
        <begin position="1"/>
        <end position="49"/>
    </location>
</feature>